<dbReference type="Gene3D" id="1.10.10.10">
    <property type="entry name" value="Winged helix-like DNA-binding domain superfamily/Winged helix DNA-binding domain"/>
    <property type="match status" value="1"/>
</dbReference>
<dbReference type="PIRSF" id="PIRSF019455">
    <property type="entry name" value="CopR_AtkY"/>
    <property type="match status" value="1"/>
</dbReference>
<protein>
    <recommendedName>
        <fullName evidence="6">Penicillinase repressor</fullName>
    </recommendedName>
</protein>
<dbReference type="Pfam" id="PF03965">
    <property type="entry name" value="Penicillinase_R"/>
    <property type="match status" value="1"/>
</dbReference>
<evidence type="ECO:0000256" key="2">
    <source>
        <dbReference type="ARBA" id="ARBA00023015"/>
    </source>
</evidence>
<reference evidence="5" key="1">
    <citation type="journal article" date="2014" name="Front. Microbiol.">
        <title>High frequency of phylogenetically diverse reductive dehalogenase-homologous genes in deep subseafloor sedimentary metagenomes.</title>
        <authorList>
            <person name="Kawai M."/>
            <person name="Futagami T."/>
            <person name="Toyoda A."/>
            <person name="Takaki Y."/>
            <person name="Nishi S."/>
            <person name="Hori S."/>
            <person name="Arai W."/>
            <person name="Tsubouchi T."/>
            <person name="Morono Y."/>
            <person name="Uchiyama I."/>
            <person name="Ito T."/>
            <person name="Fujiyama A."/>
            <person name="Inagaki F."/>
            <person name="Takami H."/>
        </authorList>
    </citation>
    <scope>NUCLEOTIDE SEQUENCE</scope>
    <source>
        <strain evidence="5">Expedition CK06-06</strain>
    </source>
</reference>
<sequence length="129" mass="14411">MASLTAGELDVMRILWDRGKLKPAEIQQLYPRPIKNAAVRFQLRVLLEKGHVSRRKVGKAYYYAAVTRRDGALRKMARRMADAFSGGSTAGLIAELIKSEKLTADEIRELKRIAGEKPGNANDTRGENQ</sequence>
<dbReference type="AlphaFoldDB" id="X0SLN8"/>
<keyword evidence="2" id="KW-0805">Transcription regulation</keyword>
<evidence type="ECO:0000256" key="3">
    <source>
        <dbReference type="ARBA" id="ARBA00023125"/>
    </source>
</evidence>
<organism evidence="5">
    <name type="scientific">marine sediment metagenome</name>
    <dbReference type="NCBI Taxonomy" id="412755"/>
    <lineage>
        <taxon>unclassified sequences</taxon>
        <taxon>metagenomes</taxon>
        <taxon>ecological metagenomes</taxon>
    </lineage>
</organism>
<dbReference type="SUPFAM" id="SSF46785">
    <property type="entry name" value="Winged helix' DNA-binding domain"/>
    <property type="match status" value="1"/>
</dbReference>
<keyword evidence="3" id="KW-0238">DNA-binding</keyword>
<dbReference type="GO" id="GO:0003677">
    <property type="term" value="F:DNA binding"/>
    <property type="evidence" value="ECO:0007669"/>
    <property type="project" value="UniProtKB-KW"/>
</dbReference>
<proteinExistence type="inferred from homology"/>
<dbReference type="InterPro" id="IPR036388">
    <property type="entry name" value="WH-like_DNA-bd_sf"/>
</dbReference>
<comment type="similarity">
    <text evidence="1">Belongs to the BlaI transcriptional regulatory family.</text>
</comment>
<dbReference type="GO" id="GO:0045892">
    <property type="term" value="P:negative regulation of DNA-templated transcription"/>
    <property type="evidence" value="ECO:0007669"/>
    <property type="project" value="InterPro"/>
</dbReference>
<dbReference type="InterPro" id="IPR036390">
    <property type="entry name" value="WH_DNA-bd_sf"/>
</dbReference>
<gene>
    <name evidence="5" type="ORF">S01H1_06552</name>
</gene>
<evidence type="ECO:0008006" key="6">
    <source>
        <dbReference type="Google" id="ProtNLM"/>
    </source>
</evidence>
<evidence type="ECO:0000256" key="1">
    <source>
        <dbReference type="ARBA" id="ARBA00011046"/>
    </source>
</evidence>
<dbReference type="EMBL" id="BARS01003379">
    <property type="protein sequence ID" value="GAF81973.1"/>
    <property type="molecule type" value="Genomic_DNA"/>
</dbReference>
<evidence type="ECO:0000313" key="5">
    <source>
        <dbReference type="EMBL" id="GAF81973.1"/>
    </source>
</evidence>
<dbReference type="Gene3D" id="1.10.4040.10">
    <property type="entry name" value="Penicillinase repressor domain"/>
    <property type="match status" value="1"/>
</dbReference>
<accession>X0SLN8</accession>
<evidence type="ECO:0000256" key="4">
    <source>
        <dbReference type="ARBA" id="ARBA00023163"/>
    </source>
</evidence>
<keyword evidence="4" id="KW-0804">Transcription</keyword>
<dbReference type="InterPro" id="IPR005650">
    <property type="entry name" value="BlaI_family"/>
</dbReference>
<name>X0SLN8_9ZZZZ</name>
<comment type="caution">
    <text evidence="5">The sequence shown here is derived from an EMBL/GenBank/DDBJ whole genome shotgun (WGS) entry which is preliminary data.</text>
</comment>